<dbReference type="RefSeq" id="XP_005786847.1">
    <property type="nucleotide sequence ID" value="XM_005786790.1"/>
</dbReference>
<keyword evidence="6 10" id="KW-0694">RNA-binding</keyword>
<dbReference type="GO" id="GO:0006431">
    <property type="term" value="P:methionyl-tRNA aminoacylation"/>
    <property type="evidence" value="ECO:0007669"/>
    <property type="project" value="InterPro"/>
</dbReference>
<dbReference type="PANTHER" id="PTHR43326">
    <property type="entry name" value="METHIONYL-TRNA SYNTHETASE"/>
    <property type="match status" value="1"/>
</dbReference>
<dbReference type="InterPro" id="IPR014729">
    <property type="entry name" value="Rossmann-like_a/b/a_fold"/>
</dbReference>
<dbReference type="SUPFAM" id="SSF50249">
    <property type="entry name" value="Nucleic acid-binding proteins"/>
    <property type="match status" value="1"/>
</dbReference>
<evidence type="ECO:0000256" key="9">
    <source>
        <dbReference type="ARBA" id="ARBA00030904"/>
    </source>
</evidence>
<dbReference type="PANTHER" id="PTHR43326:SF2">
    <property type="entry name" value="METHIONINE--TRNA LIGASE"/>
    <property type="match status" value="1"/>
</dbReference>
<dbReference type="STRING" id="2903.R1DFZ6"/>
<evidence type="ECO:0000256" key="1">
    <source>
        <dbReference type="ARBA" id="ARBA00022490"/>
    </source>
</evidence>
<evidence type="ECO:0000256" key="11">
    <source>
        <dbReference type="RuleBase" id="RU363039"/>
    </source>
</evidence>
<dbReference type="GeneID" id="17279690"/>
<evidence type="ECO:0000256" key="4">
    <source>
        <dbReference type="ARBA" id="ARBA00022741"/>
    </source>
</evidence>
<keyword evidence="3 11" id="KW-0436">Ligase</keyword>
<accession>A0A0D3KF83</accession>
<dbReference type="InterPro" id="IPR023457">
    <property type="entry name" value="Met-tRNA_synth_2"/>
</dbReference>
<dbReference type="Gene3D" id="2.40.50.140">
    <property type="entry name" value="Nucleic acid-binding proteins"/>
    <property type="match status" value="1"/>
</dbReference>
<dbReference type="GO" id="GO:0000049">
    <property type="term" value="F:tRNA binding"/>
    <property type="evidence" value="ECO:0007669"/>
    <property type="project" value="UniProtKB-UniRule"/>
</dbReference>
<evidence type="ECO:0000313" key="14">
    <source>
        <dbReference type="Proteomes" id="UP000013827"/>
    </source>
</evidence>
<keyword evidence="1" id="KW-0963">Cytoplasm</keyword>
<protein>
    <recommendedName>
        <fullName evidence="9">Methionyl-tRNA synthetase</fullName>
    </recommendedName>
</protein>
<keyword evidence="14" id="KW-1185">Reference proteome</keyword>
<dbReference type="GO" id="GO:0004825">
    <property type="term" value="F:methionine-tRNA ligase activity"/>
    <property type="evidence" value="ECO:0007669"/>
    <property type="project" value="InterPro"/>
</dbReference>
<dbReference type="eggNOG" id="KOG2241">
    <property type="taxonomic scope" value="Eukaryota"/>
</dbReference>
<dbReference type="InterPro" id="IPR012340">
    <property type="entry name" value="NA-bd_OB-fold"/>
</dbReference>
<evidence type="ECO:0000256" key="3">
    <source>
        <dbReference type="ARBA" id="ARBA00022598"/>
    </source>
</evidence>
<sequence length="321" mass="35496">MGHAYEGVCADVIARYHRAYGREVFFLTGADEHGQKISDTAAAQGIRPIELCDRAVAGFRALNAKLGVSNDFYVRTTSPAHKAACQALWRRAVESGDVYLGSYEGWYNVREETFVTETEAQASEYKDPASGVPLRKMPRHFESSYMFKMAKYHEQEPLRDLSVSRATFTWGIPVPGDEKHVMYVWFDALTNYLRVVSGLVKYMTAEALLGRRVVLLANTKPSKLKGVESQARAMLLCAFAADGSAVELVEPPPAAPLGERVVFDGHDAPPEKQLNPRKKLWDRLQPEMNTAPDGTARFQQLPFSTPHGPCKCASIAGGAIK</sequence>
<dbReference type="AlphaFoldDB" id="A0A0D3KF83"/>
<evidence type="ECO:0000313" key="13">
    <source>
        <dbReference type="EnsemblProtists" id="EOD34418"/>
    </source>
</evidence>
<dbReference type="Pfam" id="PF01588">
    <property type="entry name" value="tRNA_bind"/>
    <property type="match status" value="1"/>
</dbReference>
<feature type="domain" description="TRNA-binding" evidence="12">
    <location>
        <begin position="157"/>
        <end position="262"/>
    </location>
</feature>
<dbReference type="HOGENOM" id="CLU_867226_0_0_1"/>
<evidence type="ECO:0000256" key="8">
    <source>
        <dbReference type="ARBA" id="ARBA00023146"/>
    </source>
</evidence>
<dbReference type="PRINTS" id="PR01041">
    <property type="entry name" value="TRNASYNTHMET"/>
</dbReference>
<evidence type="ECO:0000256" key="7">
    <source>
        <dbReference type="ARBA" id="ARBA00022917"/>
    </source>
</evidence>
<evidence type="ECO:0000259" key="12">
    <source>
        <dbReference type="PROSITE" id="PS50886"/>
    </source>
</evidence>
<dbReference type="EnsemblProtists" id="EOD34418">
    <property type="protein sequence ID" value="EOD34418"/>
    <property type="gene ID" value="EMIHUDRAFT_460604"/>
</dbReference>
<keyword evidence="8 11" id="KW-0030">Aminoacyl-tRNA synthetase</keyword>
<evidence type="ECO:0000256" key="10">
    <source>
        <dbReference type="PROSITE-ProRule" id="PRU00209"/>
    </source>
</evidence>
<proteinExistence type="inferred from homology"/>
<dbReference type="PROSITE" id="PS50886">
    <property type="entry name" value="TRBD"/>
    <property type="match status" value="1"/>
</dbReference>
<dbReference type="KEGG" id="ehx:EMIHUDRAFT_460604"/>
<name>A0A0D3KF83_EMIH1</name>
<keyword evidence="4 11" id="KW-0547">Nucleotide-binding</keyword>
<reference evidence="14" key="1">
    <citation type="journal article" date="2013" name="Nature">
        <title>Pan genome of the phytoplankton Emiliania underpins its global distribution.</title>
        <authorList>
            <person name="Read B.A."/>
            <person name="Kegel J."/>
            <person name="Klute M.J."/>
            <person name="Kuo A."/>
            <person name="Lefebvre S.C."/>
            <person name="Maumus F."/>
            <person name="Mayer C."/>
            <person name="Miller J."/>
            <person name="Monier A."/>
            <person name="Salamov A."/>
            <person name="Young J."/>
            <person name="Aguilar M."/>
            <person name="Claverie J.M."/>
            <person name="Frickenhaus S."/>
            <person name="Gonzalez K."/>
            <person name="Herman E.K."/>
            <person name="Lin Y.C."/>
            <person name="Napier J."/>
            <person name="Ogata H."/>
            <person name="Sarno A.F."/>
            <person name="Shmutz J."/>
            <person name="Schroeder D."/>
            <person name="de Vargas C."/>
            <person name="Verret F."/>
            <person name="von Dassow P."/>
            <person name="Valentin K."/>
            <person name="Van de Peer Y."/>
            <person name="Wheeler G."/>
            <person name="Dacks J.B."/>
            <person name="Delwiche C.F."/>
            <person name="Dyhrman S.T."/>
            <person name="Glockner G."/>
            <person name="John U."/>
            <person name="Richards T."/>
            <person name="Worden A.Z."/>
            <person name="Zhang X."/>
            <person name="Grigoriev I.V."/>
            <person name="Allen A.E."/>
            <person name="Bidle K."/>
            <person name="Borodovsky M."/>
            <person name="Bowler C."/>
            <person name="Brownlee C."/>
            <person name="Cock J.M."/>
            <person name="Elias M."/>
            <person name="Gladyshev V.N."/>
            <person name="Groth M."/>
            <person name="Guda C."/>
            <person name="Hadaegh A."/>
            <person name="Iglesias-Rodriguez M.D."/>
            <person name="Jenkins J."/>
            <person name="Jones B.M."/>
            <person name="Lawson T."/>
            <person name="Leese F."/>
            <person name="Lindquist E."/>
            <person name="Lobanov A."/>
            <person name="Lomsadze A."/>
            <person name="Malik S.B."/>
            <person name="Marsh M.E."/>
            <person name="Mackinder L."/>
            <person name="Mock T."/>
            <person name="Mueller-Roeber B."/>
            <person name="Pagarete A."/>
            <person name="Parker M."/>
            <person name="Probert I."/>
            <person name="Quesneville H."/>
            <person name="Raines C."/>
            <person name="Rensing S.A."/>
            <person name="Riano-Pachon D.M."/>
            <person name="Richier S."/>
            <person name="Rokitta S."/>
            <person name="Shiraiwa Y."/>
            <person name="Soanes D.M."/>
            <person name="van der Giezen M."/>
            <person name="Wahlund T.M."/>
            <person name="Williams B."/>
            <person name="Wilson W."/>
            <person name="Wolfe G."/>
            <person name="Wurch L.L."/>
        </authorList>
    </citation>
    <scope>NUCLEOTIDE SEQUENCE</scope>
</reference>
<organism evidence="13 14">
    <name type="scientific">Emiliania huxleyi (strain CCMP1516)</name>
    <dbReference type="NCBI Taxonomy" id="280463"/>
    <lineage>
        <taxon>Eukaryota</taxon>
        <taxon>Haptista</taxon>
        <taxon>Haptophyta</taxon>
        <taxon>Prymnesiophyceae</taxon>
        <taxon>Isochrysidales</taxon>
        <taxon>Noelaerhabdaceae</taxon>
        <taxon>Emiliania</taxon>
    </lineage>
</organism>
<evidence type="ECO:0000256" key="5">
    <source>
        <dbReference type="ARBA" id="ARBA00022840"/>
    </source>
</evidence>
<dbReference type="Gene3D" id="3.40.50.620">
    <property type="entry name" value="HUPs"/>
    <property type="match status" value="1"/>
</dbReference>
<dbReference type="PaxDb" id="2903-EOD34418"/>
<evidence type="ECO:0000256" key="2">
    <source>
        <dbReference type="ARBA" id="ARBA00022555"/>
    </source>
</evidence>
<dbReference type="InterPro" id="IPR002547">
    <property type="entry name" value="tRNA-bd_dom"/>
</dbReference>
<dbReference type="InterPro" id="IPR033911">
    <property type="entry name" value="MetRS_core"/>
</dbReference>
<keyword evidence="7 11" id="KW-0648">Protein biosynthesis</keyword>
<evidence type="ECO:0000256" key="6">
    <source>
        <dbReference type="ARBA" id="ARBA00022884"/>
    </source>
</evidence>
<dbReference type="Pfam" id="PF09334">
    <property type="entry name" value="tRNA-synt_1g"/>
    <property type="match status" value="1"/>
</dbReference>
<keyword evidence="5 11" id="KW-0067">ATP-binding</keyword>
<dbReference type="InterPro" id="IPR015413">
    <property type="entry name" value="Methionyl/Leucyl_tRNA_Synth"/>
</dbReference>
<dbReference type="eggNOG" id="KOG0436">
    <property type="taxonomic scope" value="Eukaryota"/>
</dbReference>
<comment type="similarity">
    <text evidence="11">Belongs to the class-I aminoacyl-tRNA synthetase family.</text>
</comment>
<dbReference type="Proteomes" id="UP000013827">
    <property type="component" value="Unassembled WGS sequence"/>
</dbReference>
<dbReference type="GO" id="GO:0005524">
    <property type="term" value="F:ATP binding"/>
    <property type="evidence" value="ECO:0007669"/>
    <property type="project" value="UniProtKB-KW"/>
</dbReference>
<reference evidence="13" key="2">
    <citation type="submission" date="2024-10" db="UniProtKB">
        <authorList>
            <consortium name="EnsemblProtists"/>
        </authorList>
    </citation>
    <scope>IDENTIFICATION</scope>
</reference>
<keyword evidence="2 10" id="KW-0820">tRNA-binding</keyword>
<dbReference type="SUPFAM" id="SSF52374">
    <property type="entry name" value="Nucleotidylyl transferase"/>
    <property type="match status" value="1"/>
</dbReference>